<reference evidence="6 7" key="1">
    <citation type="submission" date="2015-07" db="EMBL/GenBank/DDBJ databases">
        <title>Genome sequence of Ornatilinea apprima DSM 23815.</title>
        <authorList>
            <person name="Hemp J."/>
            <person name="Ward L.M."/>
            <person name="Pace L.A."/>
            <person name="Fischer W.W."/>
        </authorList>
    </citation>
    <scope>NUCLEOTIDE SEQUENCE [LARGE SCALE GENOMIC DNA]</scope>
    <source>
        <strain evidence="6 7">P3M-1</strain>
    </source>
</reference>
<keyword evidence="3" id="KW-0804">Transcription</keyword>
<evidence type="ECO:0000313" key="6">
    <source>
        <dbReference type="EMBL" id="KPL78834.1"/>
    </source>
</evidence>
<comment type="caution">
    <text evidence="6">The sequence shown here is derived from an EMBL/GenBank/DDBJ whole genome shotgun (WGS) entry which is preliminary data.</text>
</comment>
<dbReference type="GO" id="GO:0003677">
    <property type="term" value="F:DNA binding"/>
    <property type="evidence" value="ECO:0007669"/>
    <property type="project" value="UniProtKB-KW"/>
</dbReference>
<evidence type="ECO:0000256" key="1">
    <source>
        <dbReference type="ARBA" id="ARBA00023015"/>
    </source>
</evidence>
<dbReference type="Pfam" id="PF13545">
    <property type="entry name" value="HTH_Crp_2"/>
    <property type="match status" value="1"/>
</dbReference>
<dbReference type="InterPro" id="IPR050397">
    <property type="entry name" value="Env_Response_Regulators"/>
</dbReference>
<dbReference type="RefSeq" id="WP_152966272.1">
    <property type="nucleotide sequence ID" value="NZ_LGCL01000016.1"/>
</dbReference>
<keyword evidence="7" id="KW-1185">Reference proteome</keyword>
<sequence length="217" mass="24826">MSENSSIYSRLWGDLFAGHPTLSFKKNTVIIEEGETIDRVYYIVSGRVKFSIITSEGNEKTMYVLNKGSVFGDVWSAAHRPYFLSATTLTKCTLAYKTPSEFIATVSSNPQYMQDWLSYICEIVEFLVEHITDITFLDREALLRKYLYRLSFNYGIPTDEGMKLNTRITHQLLADLIGCSRVTISKIMAKLLRTGELTKIDGFFYIPDINTFKDADE</sequence>
<dbReference type="PANTHER" id="PTHR24567">
    <property type="entry name" value="CRP FAMILY TRANSCRIPTIONAL REGULATORY PROTEIN"/>
    <property type="match status" value="1"/>
</dbReference>
<dbReference type="InterPro" id="IPR012318">
    <property type="entry name" value="HTH_CRP"/>
</dbReference>
<dbReference type="AlphaFoldDB" id="A0A0N8GNR5"/>
<dbReference type="Pfam" id="PF00027">
    <property type="entry name" value="cNMP_binding"/>
    <property type="match status" value="1"/>
</dbReference>
<dbReference type="STRING" id="1134406.ADN00_06350"/>
<dbReference type="CDD" id="cd00038">
    <property type="entry name" value="CAP_ED"/>
    <property type="match status" value="1"/>
</dbReference>
<dbReference type="GO" id="GO:0005829">
    <property type="term" value="C:cytosol"/>
    <property type="evidence" value="ECO:0007669"/>
    <property type="project" value="TreeGrafter"/>
</dbReference>
<dbReference type="InterPro" id="IPR014710">
    <property type="entry name" value="RmlC-like_jellyroll"/>
</dbReference>
<feature type="domain" description="HTH crp-type" evidence="5">
    <location>
        <begin position="137"/>
        <end position="210"/>
    </location>
</feature>
<evidence type="ECO:0000313" key="7">
    <source>
        <dbReference type="Proteomes" id="UP000050417"/>
    </source>
</evidence>
<dbReference type="PROSITE" id="PS50042">
    <property type="entry name" value="CNMP_BINDING_3"/>
    <property type="match status" value="1"/>
</dbReference>
<dbReference type="InterPro" id="IPR000595">
    <property type="entry name" value="cNMP-bd_dom"/>
</dbReference>
<dbReference type="SMART" id="SM00419">
    <property type="entry name" value="HTH_CRP"/>
    <property type="match status" value="1"/>
</dbReference>
<dbReference type="InterPro" id="IPR018490">
    <property type="entry name" value="cNMP-bd_dom_sf"/>
</dbReference>
<evidence type="ECO:0008006" key="8">
    <source>
        <dbReference type="Google" id="ProtNLM"/>
    </source>
</evidence>
<dbReference type="GO" id="GO:0003700">
    <property type="term" value="F:DNA-binding transcription factor activity"/>
    <property type="evidence" value="ECO:0007669"/>
    <property type="project" value="TreeGrafter"/>
</dbReference>
<evidence type="ECO:0000259" key="5">
    <source>
        <dbReference type="PROSITE" id="PS51063"/>
    </source>
</evidence>
<evidence type="ECO:0000256" key="3">
    <source>
        <dbReference type="ARBA" id="ARBA00023163"/>
    </source>
</evidence>
<name>A0A0N8GNR5_9CHLR</name>
<dbReference type="InterPro" id="IPR036390">
    <property type="entry name" value="WH_DNA-bd_sf"/>
</dbReference>
<keyword evidence="2" id="KW-0238">DNA-binding</keyword>
<proteinExistence type="predicted"/>
<dbReference type="OrthoDB" id="9812325at2"/>
<dbReference type="InterPro" id="IPR036388">
    <property type="entry name" value="WH-like_DNA-bd_sf"/>
</dbReference>
<gene>
    <name evidence="6" type="ORF">ADN00_06350</name>
</gene>
<feature type="domain" description="Cyclic nucleotide-binding" evidence="4">
    <location>
        <begin position="24"/>
        <end position="94"/>
    </location>
</feature>
<evidence type="ECO:0000256" key="2">
    <source>
        <dbReference type="ARBA" id="ARBA00023125"/>
    </source>
</evidence>
<dbReference type="SUPFAM" id="SSF46785">
    <property type="entry name" value="Winged helix' DNA-binding domain"/>
    <property type="match status" value="1"/>
</dbReference>
<dbReference type="Gene3D" id="1.10.10.10">
    <property type="entry name" value="Winged helix-like DNA-binding domain superfamily/Winged helix DNA-binding domain"/>
    <property type="match status" value="1"/>
</dbReference>
<organism evidence="6 7">
    <name type="scientific">Ornatilinea apprima</name>
    <dbReference type="NCBI Taxonomy" id="1134406"/>
    <lineage>
        <taxon>Bacteria</taxon>
        <taxon>Bacillati</taxon>
        <taxon>Chloroflexota</taxon>
        <taxon>Anaerolineae</taxon>
        <taxon>Anaerolineales</taxon>
        <taxon>Anaerolineaceae</taxon>
        <taxon>Ornatilinea</taxon>
    </lineage>
</organism>
<dbReference type="SMART" id="SM00100">
    <property type="entry name" value="cNMP"/>
    <property type="match status" value="1"/>
</dbReference>
<dbReference type="Gene3D" id="2.60.120.10">
    <property type="entry name" value="Jelly Rolls"/>
    <property type="match status" value="1"/>
</dbReference>
<keyword evidence="1" id="KW-0805">Transcription regulation</keyword>
<dbReference type="EMBL" id="LGCL01000016">
    <property type="protein sequence ID" value="KPL78834.1"/>
    <property type="molecule type" value="Genomic_DNA"/>
</dbReference>
<accession>A0A0N8GNR5</accession>
<dbReference type="PANTHER" id="PTHR24567:SF26">
    <property type="entry name" value="REGULATORY PROTEIN YEIL"/>
    <property type="match status" value="1"/>
</dbReference>
<dbReference type="SUPFAM" id="SSF51206">
    <property type="entry name" value="cAMP-binding domain-like"/>
    <property type="match status" value="1"/>
</dbReference>
<evidence type="ECO:0000259" key="4">
    <source>
        <dbReference type="PROSITE" id="PS50042"/>
    </source>
</evidence>
<dbReference type="PROSITE" id="PS51063">
    <property type="entry name" value="HTH_CRP_2"/>
    <property type="match status" value="1"/>
</dbReference>
<protein>
    <recommendedName>
        <fullName evidence="8">Crp/Fnr family transcriptional regulator</fullName>
    </recommendedName>
</protein>
<dbReference type="Proteomes" id="UP000050417">
    <property type="component" value="Unassembled WGS sequence"/>
</dbReference>